<proteinExistence type="predicted"/>
<feature type="compositionally biased region" description="Polar residues" evidence="2">
    <location>
        <begin position="1087"/>
        <end position="1098"/>
    </location>
</feature>
<dbReference type="EnsemblMetazoa" id="CJA16777.1">
    <property type="protein sequence ID" value="CJA16777.1"/>
    <property type="gene ID" value="WBGene00135982"/>
</dbReference>
<feature type="compositionally biased region" description="Polar residues" evidence="2">
    <location>
        <begin position="175"/>
        <end position="197"/>
    </location>
</feature>
<feature type="region of interest" description="Disordered" evidence="2">
    <location>
        <begin position="431"/>
        <end position="458"/>
    </location>
</feature>
<evidence type="ECO:0000256" key="2">
    <source>
        <dbReference type="SAM" id="MobiDB-lite"/>
    </source>
</evidence>
<accession>A0A8R1I4J4</accession>
<feature type="compositionally biased region" description="Polar residues" evidence="2">
    <location>
        <begin position="537"/>
        <end position="562"/>
    </location>
</feature>
<reference evidence="4" key="1">
    <citation type="submission" date="2010-08" db="EMBL/GenBank/DDBJ databases">
        <authorList>
            <consortium name="Caenorhabditis japonica Sequencing Consortium"/>
            <person name="Wilson R.K."/>
        </authorList>
    </citation>
    <scope>NUCLEOTIDE SEQUENCE [LARGE SCALE GENOMIC DNA]</scope>
    <source>
        <strain evidence="4">DF5081</strain>
    </source>
</reference>
<feature type="region of interest" description="Disordered" evidence="2">
    <location>
        <begin position="171"/>
        <end position="296"/>
    </location>
</feature>
<organism evidence="3 4">
    <name type="scientific">Caenorhabditis japonica</name>
    <dbReference type="NCBI Taxonomy" id="281687"/>
    <lineage>
        <taxon>Eukaryota</taxon>
        <taxon>Metazoa</taxon>
        <taxon>Ecdysozoa</taxon>
        <taxon>Nematoda</taxon>
        <taxon>Chromadorea</taxon>
        <taxon>Rhabditida</taxon>
        <taxon>Rhabditina</taxon>
        <taxon>Rhabditomorpha</taxon>
        <taxon>Rhabditoidea</taxon>
        <taxon>Rhabditidae</taxon>
        <taxon>Peloderinae</taxon>
        <taxon>Caenorhabditis</taxon>
    </lineage>
</organism>
<feature type="region of interest" description="Disordered" evidence="2">
    <location>
        <begin position="950"/>
        <end position="988"/>
    </location>
</feature>
<reference evidence="3" key="2">
    <citation type="submission" date="2022-06" db="UniProtKB">
        <authorList>
            <consortium name="EnsemblMetazoa"/>
        </authorList>
    </citation>
    <scope>IDENTIFICATION</scope>
    <source>
        <strain evidence="3">DF5081</strain>
    </source>
</reference>
<feature type="compositionally biased region" description="Polar residues" evidence="2">
    <location>
        <begin position="213"/>
        <end position="226"/>
    </location>
</feature>
<feature type="compositionally biased region" description="Polar residues" evidence="2">
    <location>
        <begin position="352"/>
        <end position="375"/>
    </location>
</feature>
<feature type="region of interest" description="Disordered" evidence="2">
    <location>
        <begin position="889"/>
        <end position="908"/>
    </location>
</feature>
<evidence type="ECO:0000313" key="3">
    <source>
        <dbReference type="EnsemblMetazoa" id="CJA16777.1"/>
    </source>
</evidence>
<keyword evidence="1" id="KW-0175">Coiled coil</keyword>
<feature type="compositionally biased region" description="Polar residues" evidence="2">
    <location>
        <begin position="19"/>
        <end position="34"/>
    </location>
</feature>
<feature type="region of interest" description="Disordered" evidence="2">
    <location>
        <begin position="322"/>
        <end position="400"/>
    </location>
</feature>
<feature type="region of interest" description="Disordered" evidence="2">
    <location>
        <begin position="1"/>
        <end position="83"/>
    </location>
</feature>
<evidence type="ECO:0000313" key="4">
    <source>
        <dbReference type="Proteomes" id="UP000005237"/>
    </source>
</evidence>
<feature type="region of interest" description="Disordered" evidence="2">
    <location>
        <begin position="781"/>
        <end position="850"/>
    </location>
</feature>
<feature type="compositionally biased region" description="Basic and acidic residues" evidence="2">
    <location>
        <begin position="36"/>
        <end position="46"/>
    </location>
</feature>
<feature type="compositionally biased region" description="Polar residues" evidence="2">
    <location>
        <begin position="1"/>
        <end position="11"/>
    </location>
</feature>
<name>A0A8R1I4J4_CAEJA</name>
<feature type="region of interest" description="Disordered" evidence="2">
    <location>
        <begin position="1003"/>
        <end position="1098"/>
    </location>
</feature>
<evidence type="ECO:0000256" key="1">
    <source>
        <dbReference type="SAM" id="Coils"/>
    </source>
</evidence>
<dbReference type="AlphaFoldDB" id="A0A8R1I4J4"/>
<protein>
    <submittedName>
        <fullName evidence="3">Uncharacterized protein</fullName>
    </submittedName>
</protein>
<dbReference type="Proteomes" id="UP000005237">
    <property type="component" value="Unassembled WGS sequence"/>
</dbReference>
<feature type="region of interest" description="Disordered" evidence="2">
    <location>
        <begin position="537"/>
        <end position="564"/>
    </location>
</feature>
<feature type="compositionally biased region" description="Polar residues" evidence="2">
    <location>
        <begin position="266"/>
        <end position="276"/>
    </location>
</feature>
<feature type="coiled-coil region" evidence="1">
    <location>
        <begin position="96"/>
        <end position="130"/>
    </location>
</feature>
<keyword evidence="4" id="KW-1185">Reference proteome</keyword>
<feature type="compositionally biased region" description="Basic and acidic residues" evidence="2">
    <location>
        <begin position="444"/>
        <end position="457"/>
    </location>
</feature>
<feature type="compositionally biased region" description="Polar residues" evidence="2">
    <location>
        <begin position="71"/>
        <end position="82"/>
    </location>
</feature>
<sequence length="1181" mass="132794">MTETPSSTGQQVEKRVPGSSISTIPSAQESTSGVETAREGSREENRPISTEGAHTCSGTVSPDHQDEEPNQIPQETALGNSDRTTRALESLNTTIKVMTEANIQNLEMQRERLDQTAEILKQTLEIQRQQLIQNATVNRHVEFFEDCIRQNWNIQKQLLADSQFHSKLLRKSRPRTSAGTQTNFTEEVLQSSSTLSNIDLAPTPKPTPSSSSRVQDFNQSESSLNRGRNFEELELTVSTSRKEQNYSIPNNTPVAELEKAKRTRKPTNPNNVGSETSKPKKRVRKFPGTGQGGYPRTAEAVRRWQEQHPDLVAAYIASQAESHREMAVADPPSEPTPSRFENDAHESDYSDLMTTPTLPMEVTQTDNQSQSNQEPEQGPNLRKRRKISGTTRERHDRAAKRGCAQISALCEPELEEVISIENFEKEVKNIENSVSQDSDEIFSSEDRDQDQGQDHDNQQISAAYSVVTIPDDQEQSEQIEERLTASEPINSQIPDEEVLPAQPSTFLPSNEKPETPELEKFMEEFASFADKIATGTENITDAPTDSSNPYPEVQSTSGIVENQENKDSQLLKVINDDELDESEPPCEIKSTLCLVEEQATSEIVKTQEVQDFQLLKASNKLTESEAIRGNIVDNSVEVTPSLEAIVAQIQVKAIPSSVQQVQSVSGKFSNQKLTSEASIVQDMTTSVESTDEHESQPDNLFQMENVEFQVDEVDSVKQANLDDKMVASPNEAENDHIQAPVSSLEITTEMTKTIENERVKESEETRSTVLIMQPEPDVEIENQDKPSQVDPVAEPLDLRTKPKTPDPISENLEERHAEFPVEENSPEEQIQTIETQIPKPPIVGERKSRRIAERKAQRAKWNYFQEEERWEKIRPVRREEKPIMVETASTAEQVTEVPESPNFQNPQIPFPCHGIEAVPPSPRALYVPDNYHPTWKTAITECKEILSTVPAPTTIPPPASEPAADKNQGGKVTKGRSRKPPRWYDPTDDVSTVVFNLVNTVVGQHAQRRRRREPTALRAGLTAPEPFKQHETASEPELDLETSTKPKRLRAQTAPKQRNSPPKLKMQPEKPGDLAQEADPNLHRQEPTNPTPQDSEFQNQNPVEYENYAQLQPVYAPLEHVVPENFAQRLPDPLVSMGFEQQAQQNEENVLWLYNANLPDILYYPNVQLDLSNNQNYNVLP</sequence>
<feature type="region of interest" description="Disordered" evidence="2">
    <location>
        <begin position="471"/>
        <end position="513"/>
    </location>
</feature>